<comment type="caution">
    <text evidence="7">Lacks conserved residue(s) required for the propagation of feature annotation.</text>
</comment>
<feature type="transmembrane region" description="Helical" evidence="10">
    <location>
        <begin position="12"/>
        <end position="29"/>
    </location>
</feature>
<dbReference type="KEGG" id="serw:FY030_05240"/>
<dbReference type="InterPro" id="IPR022383">
    <property type="entry name" value="Lactate/malate_DH_C"/>
</dbReference>
<reference evidence="13 14" key="1">
    <citation type="submission" date="2019-09" db="EMBL/GenBank/DDBJ databases">
        <title>Serinicoccus pratensis sp. nov., isolated from meadow soil.</title>
        <authorList>
            <person name="Zhang W."/>
        </authorList>
    </citation>
    <scope>NUCLEOTIDE SEQUENCE [LARGE SCALE GENOMIC DNA]</scope>
    <source>
        <strain evidence="13 14">W204</strain>
    </source>
</reference>
<evidence type="ECO:0000256" key="8">
    <source>
        <dbReference type="PIRSR" id="PIRSR000102-1"/>
    </source>
</evidence>
<dbReference type="UniPathway" id="UPA00554">
    <property type="reaction ID" value="UER00611"/>
</dbReference>
<dbReference type="PROSITE" id="PS00064">
    <property type="entry name" value="L_LDH"/>
    <property type="match status" value="1"/>
</dbReference>
<dbReference type="InterPro" id="IPR036291">
    <property type="entry name" value="NAD(P)-bd_dom_sf"/>
</dbReference>
<feature type="modified residue" description="Phosphotyrosine" evidence="7">
    <location>
        <position position="228"/>
    </location>
</feature>
<keyword evidence="4 7" id="KW-0560">Oxidoreductase</keyword>
<dbReference type="GO" id="GO:0006089">
    <property type="term" value="P:lactate metabolic process"/>
    <property type="evidence" value="ECO:0007669"/>
    <property type="project" value="TreeGrafter"/>
</dbReference>
<comment type="pathway">
    <text evidence="1 7">Fermentation; pyruvate fermentation to lactate; (S)-lactate from pyruvate: step 1/1.</text>
</comment>
<dbReference type="PRINTS" id="PR00086">
    <property type="entry name" value="LLDHDRGNASE"/>
</dbReference>
<sequence>MSARTQRQPPTVAVIGAGSVGATIAYTALVRGTARRVVLHDINAAKLKAEVLDISHGLSFTPMGSIDGSDDVEICRDARVVVVTAGAKQQPGQSRMELAESTVLLTKKLMPRLLEVAPDATYIMVTNPVDVVTTAALRMTGMPPEQLFGSGTVLDSSRLRYGIADTIGVAVQNVHAYVVGEHGDTEFPLWSSASVGGVPLVDWSRRHGGVLDEDARDAIAHDVVHAAYQIIEGKGATNYAVALACCQIVESVLRDERRVLPVSTMLTGDYGIDGVCLSIPTVVGSGGAMERLQVPMSDAERRLLRQSADSIRRTAERVDA</sequence>
<dbReference type="GO" id="GO:0005737">
    <property type="term" value="C:cytoplasm"/>
    <property type="evidence" value="ECO:0007669"/>
    <property type="project" value="UniProtKB-SubCell"/>
</dbReference>
<feature type="binding site" evidence="7">
    <location>
        <position position="175"/>
    </location>
    <ligand>
        <name>beta-D-fructose 1,6-bisphosphate</name>
        <dbReference type="ChEBI" id="CHEBI:32966"/>
        <note>allosteric activator</note>
    </ligand>
</feature>
<dbReference type="InterPro" id="IPR015955">
    <property type="entry name" value="Lactate_DH/Glyco_Ohase_4_C"/>
</dbReference>
<dbReference type="PANTHER" id="PTHR43128:SF16">
    <property type="entry name" value="L-LACTATE DEHYDROGENASE"/>
    <property type="match status" value="1"/>
</dbReference>
<accession>A0A5J6V3G4</accession>
<dbReference type="InterPro" id="IPR001236">
    <property type="entry name" value="Lactate/malate_DH_N"/>
</dbReference>
<dbReference type="Gene3D" id="3.90.110.10">
    <property type="entry name" value="Lactate dehydrogenase/glycoside hydrolase, family 4, C-terminal"/>
    <property type="match status" value="1"/>
</dbReference>
<dbReference type="OrthoDB" id="9802969at2"/>
<feature type="binding site" evidence="7">
    <location>
        <position position="20"/>
    </location>
    <ligand>
        <name>NAD(+)</name>
        <dbReference type="ChEBI" id="CHEBI:57540"/>
    </ligand>
</feature>
<dbReference type="AlphaFoldDB" id="A0A5J6V3G4"/>
<dbReference type="NCBIfam" id="TIGR01771">
    <property type="entry name" value="L-LDH-NAD"/>
    <property type="match status" value="1"/>
</dbReference>
<dbReference type="GO" id="GO:0004459">
    <property type="term" value="F:L-lactate dehydrogenase (NAD+) activity"/>
    <property type="evidence" value="ECO:0007669"/>
    <property type="project" value="UniProtKB-UniRule"/>
</dbReference>
<keyword evidence="10" id="KW-1133">Transmembrane helix</keyword>
<name>A0A5J6V3G4_9MICO</name>
<evidence type="ECO:0000259" key="12">
    <source>
        <dbReference type="Pfam" id="PF02866"/>
    </source>
</evidence>
<comment type="catalytic activity">
    <reaction evidence="6 7">
        <text>(S)-lactate + NAD(+) = pyruvate + NADH + H(+)</text>
        <dbReference type="Rhea" id="RHEA:23444"/>
        <dbReference type="ChEBI" id="CHEBI:15361"/>
        <dbReference type="ChEBI" id="CHEBI:15378"/>
        <dbReference type="ChEBI" id="CHEBI:16651"/>
        <dbReference type="ChEBI" id="CHEBI:57540"/>
        <dbReference type="ChEBI" id="CHEBI:57945"/>
        <dbReference type="EC" id="1.1.1.27"/>
    </reaction>
</comment>
<organism evidence="13 14">
    <name type="scientific">Ornithinimicrobium pratense</name>
    <dbReference type="NCBI Taxonomy" id="2593973"/>
    <lineage>
        <taxon>Bacteria</taxon>
        <taxon>Bacillati</taxon>
        <taxon>Actinomycetota</taxon>
        <taxon>Actinomycetes</taxon>
        <taxon>Micrococcales</taxon>
        <taxon>Ornithinimicrobiaceae</taxon>
        <taxon>Ornithinimicrobium</taxon>
    </lineage>
</organism>
<feature type="binding site" evidence="7 9">
    <location>
        <position position="41"/>
    </location>
    <ligand>
        <name>NAD(+)</name>
        <dbReference type="ChEBI" id="CHEBI:57540"/>
    </ligand>
</feature>
<evidence type="ECO:0000256" key="10">
    <source>
        <dbReference type="SAM" id="Phobius"/>
    </source>
</evidence>
<evidence type="ECO:0000313" key="14">
    <source>
        <dbReference type="Proteomes" id="UP000326546"/>
    </source>
</evidence>
<dbReference type="Gene3D" id="3.40.50.720">
    <property type="entry name" value="NAD(P)-binding Rossmann-like Domain"/>
    <property type="match status" value="1"/>
</dbReference>
<evidence type="ECO:0000256" key="6">
    <source>
        <dbReference type="ARBA" id="ARBA00049258"/>
    </source>
</evidence>
<evidence type="ECO:0000256" key="2">
    <source>
        <dbReference type="ARBA" id="ARBA00006054"/>
    </source>
</evidence>
<protein>
    <recommendedName>
        <fullName evidence="3 7">L-lactate dehydrogenase</fullName>
        <shortName evidence="7">L-LDH</shortName>
        <ecNumber evidence="3 7">1.1.1.27</ecNumber>
    </recommendedName>
</protein>
<keyword evidence="7" id="KW-0963">Cytoplasm</keyword>
<feature type="domain" description="Lactate/malate dehydrogenase N-terminal" evidence="11">
    <location>
        <begin position="12"/>
        <end position="149"/>
    </location>
</feature>
<feature type="domain" description="Lactate/malate dehydrogenase C-terminal" evidence="12">
    <location>
        <begin position="152"/>
        <end position="316"/>
    </location>
</feature>
<comment type="subunit">
    <text evidence="7">Homotetramer.</text>
</comment>
<comment type="subcellular location">
    <subcellularLocation>
        <location evidence="7">Cytoplasm</location>
    </subcellularLocation>
</comment>
<comment type="activity regulation">
    <text evidence="7">Allosterically activated by fructose 1,6-bisphosphate (FBP).</text>
</comment>
<keyword evidence="5 7" id="KW-0520">NAD</keyword>
<feature type="binding site" evidence="7">
    <location>
        <begin position="127"/>
        <end position="130"/>
    </location>
    <ligand>
        <name>substrate</name>
    </ligand>
</feature>
<evidence type="ECO:0000313" key="13">
    <source>
        <dbReference type="EMBL" id="QFG68197.1"/>
    </source>
</evidence>
<feature type="binding site" evidence="7">
    <location>
        <position position="160"/>
    </location>
    <ligand>
        <name>beta-D-fructose 1,6-bisphosphate</name>
        <dbReference type="ChEBI" id="CHEBI:32966"/>
        <note>allosteric activator</note>
    </ligand>
</feature>
<evidence type="ECO:0000256" key="5">
    <source>
        <dbReference type="ARBA" id="ARBA00023027"/>
    </source>
</evidence>
<feature type="binding site" evidence="7 9">
    <location>
        <begin position="125"/>
        <end position="127"/>
    </location>
    <ligand>
        <name>NAD(+)</name>
        <dbReference type="ChEBI" id="CHEBI:57540"/>
    </ligand>
</feature>
<dbReference type="InterPro" id="IPR011304">
    <property type="entry name" value="L-lactate_DH"/>
</dbReference>
<dbReference type="Pfam" id="PF00056">
    <property type="entry name" value="Ldh_1_N"/>
    <property type="match status" value="1"/>
</dbReference>
<dbReference type="EC" id="1.1.1.27" evidence="3 7"/>
<evidence type="ECO:0000256" key="7">
    <source>
        <dbReference type="HAMAP-Rule" id="MF_00488"/>
    </source>
</evidence>
<feature type="binding site" evidence="7">
    <location>
        <position position="237"/>
    </location>
    <ligand>
        <name>substrate</name>
    </ligand>
</feature>
<dbReference type="SUPFAM" id="SSF56327">
    <property type="entry name" value="LDH C-terminal domain-like"/>
    <property type="match status" value="1"/>
</dbReference>
<comment type="function">
    <text evidence="7">Catalyzes the conversion of lactate to pyruvate.</text>
</comment>
<dbReference type="GO" id="GO:0006096">
    <property type="term" value="P:glycolytic process"/>
    <property type="evidence" value="ECO:0007669"/>
    <property type="project" value="UniProtKB-UniRule"/>
</dbReference>
<feature type="binding site" evidence="7">
    <location>
        <begin position="86"/>
        <end position="87"/>
    </location>
    <ligand>
        <name>NAD(+)</name>
        <dbReference type="ChEBI" id="CHEBI:57540"/>
    </ligand>
</feature>
<dbReference type="RefSeq" id="WP_158060586.1">
    <property type="nucleotide sequence ID" value="NZ_CP044427.1"/>
</dbReference>
<keyword evidence="10" id="KW-0472">Membrane</keyword>
<dbReference type="InterPro" id="IPR001557">
    <property type="entry name" value="L-lactate/malate_DH"/>
</dbReference>
<feature type="binding site" evidence="7">
    <location>
        <begin position="155"/>
        <end position="158"/>
    </location>
    <ligand>
        <name>substrate</name>
    </ligand>
</feature>
<gene>
    <name evidence="7" type="primary">ldh</name>
    <name evidence="13" type="ORF">FY030_05240</name>
</gene>
<keyword evidence="7" id="KW-0021">Allosteric enzyme</keyword>
<dbReference type="Proteomes" id="UP000326546">
    <property type="component" value="Chromosome"/>
</dbReference>
<feature type="active site" description="Proton acceptor" evidence="7 8">
    <location>
        <position position="182"/>
    </location>
</feature>
<dbReference type="SUPFAM" id="SSF51735">
    <property type="entry name" value="NAD(P)-binding Rossmann-fold domains"/>
    <property type="match status" value="1"/>
</dbReference>
<keyword evidence="7" id="KW-0597">Phosphoprotein</keyword>
<feature type="binding site" evidence="7">
    <location>
        <position position="46"/>
    </location>
    <ligand>
        <name>NAD(+)</name>
        <dbReference type="ChEBI" id="CHEBI:57540"/>
    </ligand>
</feature>
<evidence type="ECO:0000256" key="3">
    <source>
        <dbReference type="ARBA" id="ARBA00012967"/>
    </source>
</evidence>
<evidence type="ECO:0000259" key="11">
    <source>
        <dbReference type="Pfam" id="PF00056"/>
    </source>
</evidence>
<feature type="binding site" evidence="9">
    <location>
        <begin position="16"/>
        <end position="21"/>
    </location>
    <ligand>
        <name>NAD(+)</name>
        <dbReference type="ChEBI" id="CHEBI:57540"/>
    </ligand>
</feature>
<dbReference type="PIRSF" id="PIRSF000102">
    <property type="entry name" value="Lac_mal_DH"/>
    <property type="match status" value="1"/>
</dbReference>
<proteinExistence type="inferred from homology"/>
<dbReference type="Pfam" id="PF02866">
    <property type="entry name" value="Ldh_1_C"/>
    <property type="match status" value="1"/>
</dbReference>
<evidence type="ECO:0000256" key="9">
    <source>
        <dbReference type="PIRSR" id="PIRSR000102-3"/>
    </source>
</evidence>
<feature type="binding site" evidence="7">
    <location>
        <position position="150"/>
    </location>
    <ligand>
        <name>NAD(+)</name>
        <dbReference type="ChEBI" id="CHEBI:57540"/>
    </ligand>
</feature>
<keyword evidence="14" id="KW-1185">Reference proteome</keyword>
<evidence type="ECO:0000256" key="4">
    <source>
        <dbReference type="ARBA" id="ARBA00023002"/>
    </source>
</evidence>
<feature type="binding site" evidence="7">
    <location>
        <position position="95"/>
    </location>
    <ligand>
        <name>substrate</name>
    </ligand>
</feature>
<comment type="similarity">
    <text evidence="2 7">Belongs to the LDH/MDH superfamily. LDH family.</text>
</comment>
<dbReference type="PANTHER" id="PTHR43128">
    <property type="entry name" value="L-2-HYDROXYCARBOXYLATE DEHYDROGENASE (NAD(P)(+))"/>
    <property type="match status" value="1"/>
</dbReference>
<keyword evidence="10" id="KW-0812">Transmembrane</keyword>
<feature type="binding site" evidence="7">
    <location>
        <position position="89"/>
    </location>
    <ligand>
        <name>substrate</name>
    </ligand>
</feature>
<dbReference type="InterPro" id="IPR018177">
    <property type="entry name" value="L-lactate_DH_AS"/>
</dbReference>
<dbReference type="HAMAP" id="MF_00488">
    <property type="entry name" value="Lactate_dehydrog"/>
    <property type="match status" value="1"/>
</dbReference>
<dbReference type="EMBL" id="CP044427">
    <property type="protein sequence ID" value="QFG68197.1"/>
    <property type="molecule type" value="Genomic_DNA"/>
</dbReference>
<evidence type="ECO:0000256" key="1">
    <source>
        <dbReference type="ARBA" id="ARBA00004843"/>
    </source>
</evidence>